<evidence type="ECO:0000313" key="2">
    <source>
        <dbReference type="Proteomes" id="UP001175001"/>
    </source>
</evidence>
<keyword evidence="2" id="KW-1185">Reference proteome</keyword>
<dbReference type="EMBL" id="JAUJDW010000193">
    <property type="protein sequence ID" value="KAK0615456.1"/>
    <property type="molecule type" value="Genomic_DNA"/>
</dbReference>
<reference evidence="1" key="1">
    <citation type="submission" date="2023-06" db="EMBL/GenBank/DDBJ databases">
        <title>Multi-omics analyses reveal the molecular pathogenesis toolkit of Lasiodiplodia hormozganensis, a cross-kingdom pathogen.</title>
        <authorList>
            <person name="Felix C."/>
            <person name="Meneses R."/>
            <person name="Goncalves M.F.M."/>
            <person name="Tilleman L."/>
            <person name="Duarte A.S."/>
            <person name="Jorrin-Novo J.V."/>
            <person name="Van De Peer Y."/>
            <person name="Deforce D."/>
            <person name="Van Nieuwerburgh F."/>
            <person name="Esteves A.C."/>
            <person name="Alves A."/>
        </authorList>
    </citation>
    <scope>NUCLEOTIDE SEQUENCE</scope>
    <source>
        <strain evidence="1">CBS 339.90</strain>
    </source>
</reference>
<gene>
    <name evidence="1" type="ORF">DIS24_g11797</name>
</gene>
<proteinExistence type="predicted"/>
<sequence length="345" mass="39168">MLIHCAICGAPTAKHQPATLLSDPARELEVVIEHFATKWGPSRFTTDRAIDELRVANAGRCFFTTNDDDDEGRRATAYASDDTVPGADRYYIPVHDYCLSLTKRILASGHGRVRTMRQLWKVLRTRCLATVAGGQTEPLAGTDAPDDYHLPPRAECESREDRWCTADAWDVPDLTAGVLAQMTPSKPPSLDGRQAEFRARFERLPQEMQDHILSFVFTEQHFPPDCTYLIPQGAWMNLLLQGQVVPYLWDLDRGEVERKVAEGRERGVEWDFELLVRRLCQARSMADGAPLASMPAGLRNRQRVWKLVQDMYVGDFLPETPAAAAIPRYWDEDGNLQYPLVWIRR</sequence>
<organism evidence="1 2">
    <name type="scientific">Lasiodiplodia hormozganensis</name>
    <dbReference type="NCBI Taxonomy" id="869390"/>
    <lineage>
        <taxon>Eukaryota</taxon>
        <taxon>Fungi</taxon>
        <taxon>Dikarya</taxon>
        <taxon>Ascomycota</taxon>
        <taxon>Pezizomycotina</taxon>
        <taxon>Dothideomycetes</taxon>
        <taxon>Dothideomycetes incertae sedis</taxon>
        <taxon>Botryosphaeriales</taxon>
        <taxon>Botryosphaeriaceae</taxon>
        <taxon>Lasiodiplodia</taxon>
    </lineage>
</organism>
<dbReference type="Proteomes" id="UP001175001">
    <property type="component" value="Unassembled WGS sequence"/>
</dbReference>
<dbReference type="AlphaFoldDB" id="A0AA40BVP1"/>
<comment type="caution">
    <text evidence="1">The sequence shown here is derived from an EMBL/GenBank/DDBJ whole genome shotgun (WGS) entry which is preliminary data.</text>
</comment>
<protein>
    <submittedName>
        <fullName evidence="1">Uncharacterized protein</fullName>
    </submittedName>
</protein>
<accession>A0AA40BVP1</accession>
<name>A0AA40BVP1_9PEZI</name>
<evidence type="ECO:0000313" key="1">
    <source>
        <dbReference type="EMBL" id="KAK0615456.1"/>
    </source>
</evidence>